<organism evidence="3 4">
    <name type="scientific">Cylindrodendrum hubeiense</name>
    <dbReference type="NCBI Taxonomy" id="595255"/>
    <lineage>
        <taxon>Eukaryota</taxon>
        <taxon>Fungi</taxon>
        <taxon>Dikarya</taxon>
        <taxon>Ascomycota</taxon>
        <taxon>Pezizomycotina</taxon>
        <taxon>Sordariomycetes</taxon>
        <taxon>Hypocreomycetidae</taxon>
        <taxon>Hypocreales</taxon>
        <taxon>Nectriaceae</taxon>
        <taxon>Cylindrodendrum</taxon>
    </lineage>
</organism>
<evidence type="ECO:0000259" key="2">
    <source>
        <dbReference type="Pfam" id="PF01425"/>
    </source>
</evidence>
<sequence>MTQIKPYRLTASQARHEICSGNLTVEQYALSLLSRINGRDPTVKAWAHLNPDLVVEQARNLDRIAPEDRGPLHGVAIAVKDVIYTKDMPTQHNSPIYDGSHPRVDAASVAILRQAGALILGKTTTTEFAATLKGPATCNPHDPTRTPGGSSSGSGAVVGDMQAPIALGTQTGGSTIRPGSYNGIYAMKPTWSSISREGQKLYSLILDTLGIYTRSVEDLQLLADVFHLEDDEMPDTNFDVAKSKFAVYKTMIWPSVGPGTESAMEKAVQLLRKHGALVEEIEFPMELQDLPEWHLTIMKADGRTAFLPYYRMAKQDMDPLLIDHVEDVWKVSHAAHLTAFDNISMARPKVDKILGNYAAVLVPSVPDEAPVGIASTGSAAFNGIWTVMRPLERVPLPSKKIN</sequence>
<name>A0A9P5LM41_9HYPO</name>
<dbReference type="AlphaFoldDB" id="A0A9P5LM41"/>
<evidence type="ECO:0000313" key="4">
    <source>
        <dbReference type="Proteomes" id="UP000722485"/>
    </source>
</evidence>
<evidence type="ECO:0000313" key="3">
    <source>
        <dbReference type="EMBL" id="KAF7556444.1"/>
    </source>
</evidence>
<proteinExistence type="predicted"/>
<comment type="caution">
    <text evidence="3">The sequence shown here is derived from an EMBL/GenBank/DDBJ whole genome shotgun (WGS) entry which is preliminary data.</text>
</comment>
<dbReference type="GO" id="GO:0003824">
    <property type="term" value="F:catalytic activity"/>
    <property type="evidence" value="ECO:0007669"/>
    <property type="project" value="InterPro"/>
</dbReference>
<dbReference type="SUPFAM" id="SSF75304">
    <property type="entry name" value="Amidase signature (AS) enzymes"/>
    <property type="match status" value="1"/>
</dbReference>
<dbReference type="InterPro" id="IPR000120">
    <property type="entry name" value="Amidase"/>
</dbReference>
<dbReference type="Gene3D" id="3.90.1300.10">
    <property type="entry name" value="Amidase signature (AS) domain"/>
    <property type="match status" value="1"/>
</dbReference>
<dbReference type="EMBL" id="JAANBB010000012">
    <property type="protein sequence ID" value="KAF7556444.1"/>
    <property type="molecule type" value="Genomic_DNA"/>
</dbReference>
<dbReference type="InterPro" id="IPR036928">
    <property type="entry name" value="AS_sf"/>
</dbReference>
<dbReference type="Proteomes" id="UP000722485">
    <property type="component" value="Unassembled WGS sequence"/>
</dbReference>
<protein>
    <recommendedName>
        <fullName evidence="2">Amidase domain-containing protein</fullName>
    </recommendedName>
</protein>
<dbReference type="PANTHER" id="PTHR11895:SF7">
    <property type="entry name" value="GLUTAMYL-TRNA(GLN) AMIDOTRANSFERASE SUBUNIT A, MITOCHONDRIAL"/>
    <property type="match status" value="1"/>
</dbReference>
<keyword evidence="4" id="KW-1185">Reference proteome</keyword>
<dbReference type="InterPro" id="IPR023631">
    <property type="entry name" value="Amidase_dom"/>
</dbReference>
<dbReference type="PANTHER" id="PTHR11895">
    <property type="entry name" value="TRANSAMIDASE"/>
    <property type="match status" value="1"/>
</dbReference>
<feature type="domain" description="Amidase" evidence="2">
    <location>
        <begin position="31"/>
        <end position="369"/>
    </location>
</feature>
<dbReference type="OrthoDB" id="6428749at2759"/>
<reference evidence="3" key="1">
    <citation type="submission" date="2020-03" db="EMBL/GenBank/DDBJ databases">
        <title>Draft Genome Sequence of Cylindrodendrum hubeiense.</title>
        <authorList>
            <person name="Buettner E."/>
            <person name="Kellner H."/>
        </authorList>
    </citation>
    <scope>NUCLEOTIDE SEQUENCE</scope>
    <source>
        <strain evidence="3">IHI 201604</strain>
    </source>
</reference>
<accession>A0A9P5LM41</accession>
<evidence type="ECO:0000256" key="1">
    <source>
        <dbReference type="SAM" id="MobiDB-lite"/>
    </source>
</evidence>
<feature type="region of interest" description="Disordered" evidence="1">
    <location>
        <begin position="133"/>
        <end position="155"/>
    </location>
</feature>
<dbReference type="Pfam" id="PF01425">
    <property type="entry name" value="Amidase"/>
    <property type="match status" value="1"/>
</dbReference>
<gene>
    <name evidence="3" type="ORF">G7Z17_g1426</name>
</gene>